<evidence type="ECO:0000256" key="5">
    <source>
        <dbReference type="ARBA" id="ARBA00023136"/>
    </source>
</evidence>
<dbReference type="OrthoDB" id="9803456at2"/>
<dbReference type="STRING" id="39841.SAMN05660836_02187"/>
<dbReference type="PANTHER" id="PTHR30606:SF10">
    <property type="entry name" value="PHOSPHATIDYLINOSITOL MANNOSIDE ACYLTRANSFERASE"/>
    <property type="match status" value="1"/>
</dbReference>
<dbReference type="GO" id="GO:0009247">
    <property type="term" value="P:glycolipid biosynthetic process"/>
    <property type="evidence" value="ECO:0007669"/>
    <property type="project" value="UniProtKB-ARBA"/>
</dbReference>
<dbReference type="GO" id="GO:0016746">
    <property type="term" value="F:acyltransferase activity"/>
    <property type="evidence" value="ECO:0007669"/>
    <property type="project" value="UniProtKB-KW"/>
</dbReference>
<evidence type="ECO:0000313" key="7">
    <source>
        <dbReference type="EMBL" id="SFM97889.1"/>
    </source>
</evidence>
<dbReference type="PANTHER" id="PTHR30606">
    <property type="entry name" value="LIPID A BIOSYNTHESIS LAUROYL ACYLTRANSFERASE"/>
    <property type="match status" value="1"/>
</dbReference>
<dbReference type="PIRSF" id="PIRSF026649">
    <property type="entry name" value="MsbB"/>
    <property type="match status" value="1"/>
</dbReference>
<dbReference type="EMBL" id="FOUU01000008">
    <property type="protein sequence ID" value="SFM97889.1"/>
    <property type="molecule type" value="Genomic_DNA"/>
</dbReference>
<reference evidence="7 8" key="1">
    <citation type="submission" date="2016-10" db="EMBL/GenBank/DDBJ databases">
        <authorList>
            <person name="de Groot N.N."/>
        </authorList>
    </citation>
    <scope>NUCLEOTIDE SEQUENCE [LARGE SCALE GENOMIC DNA]</scope>
    <source>
        <strain evidence="7 8">DSM 9990</strain>
    </source>
</reference>
<accession>A0A1I4V9K8</accession>
<protein>
    <submittedName>
        <fullName evidence="7">KDO2-lipid IV(A) lauroyltransferase</fullName>
    </submittedName>
</protein>
<dbReference type="Pfam" id="PF03279">
    <property type="entry name" value="Lip_A_acyltrans"/>
    <property type="match status" value="1"/>
</dbReference>
<dbReference type="CDD" id="cd07984">
    <property type="entry name" value="LPLAT_LABLAT-like"/>
    <property type="match status" value="1"/>
</dbReference>
<evidence type="ECO:0000256" key="1">
    <source>
        <dbReference type="ARBA" id="ARBA00004533"/>
    </source>
</evidence>
<keyword evidence="8" id="KW-1185">Reference proteome</keyword>
<keyword evidence="5" id="KW-0472">Membrane</keyword>
<dbReference type="RefSeq" id="WP_093395779.1">
    <property type="nucleotide sequence ID" value="NZ_FOUU01000008.1"/>
</dbReference>
<evidence type="ECO:0000313" key="8">
    <source>
        <dbReference type="Proteomes" id="UP000199611"/>
    </source>
</evidence>
<sequence>MKDRNLFFLWHRIIPGWADLLGKTWFRLHTSRRTVAVDNIVTALKCSEAEAAGIALRNFVHLARVFLEFPLLPLLNEGNVRYFVSYTGEENFHRAKNLGPGILILTGHFGNWELMAYATPLVMKVSLDIIARPLDNALLNRLTTRIRTRTGNRLIDKNFSFWKMTESLKNGRPVGILLDQKASQREGIYAPFFGRLVLTHRALAILACKTSCPVLPVYNYRKSDGTYTVRALPPLMFEKPTGKAIYEATARFNEIFEKIIQEHPDQWYWIHRRFRYSKPINS</sequence>
<evidence type="ECO:0000256" key="4">
    <source>
        <dbReference type="ARBA" id="ARBA00022679"/>
    </source>
</evidence>
<evidence type="ECO:0000256" key="3">
    <source>
        <dbReference type="ARBA" id="ARBA00022519"/>
    </source>
</evidence>
<keyword evidence="2" id="KW-1003">Cell membrane</keyword>
<dbReference type="InterPro" id="IPR004960">
    <property type="entry name" value="LipA_acyltrans"/>
</dbReference>
<proteinExistence type="predicted"/>
<comment type="subcellular location">
    <subcellularLocation>
        <location evidence="1">Cell inner membrane</location>
    </subcellularLocation>
</comment>
<dbReference type="AlphaFoldDB" id="A0A1I4V9K8"/>
<evidence type="ECO:0000256" key="2">
    <source>
        <dbReference type="ARBA" id="ARBA00022475"/>
    </source>
</evidence>
<dbReference type="GO" id="GO:0005886">
    <property type="term" value="C:plasma membrane"/>
    <property type="evidence" value="ECO:0007669"/>
    <property type="project" value="UniProtKB-SubCell"/>
</dbReference>
<keyword evidence="6" id="KW-0012">Acyltransferase</keyword>
<organism evidence="7 8">
    <name type="scientific">Thermodesulforhabdus norvegica</name>
    <dbReference type="NCBI Taxonomy" id="39841"/>
    <lineage>
        <taxon>Bacteria</taxon>
        <taxon>Pseudomonadati</taxon>
        <taxon>Thermodesulfobacteriota</taxon>
        <taxon>Syntrophobacteria</taxon>
        <taxon>Syntrophobacterales</taxon>
        <taxon>Thermodesulforhabdaceae</taxon>
        <taxon>Thermodesulforhabdus</taxon>
    </lineage>
</organism>
<keyword evidence="4 7" id="KW-0808">Transferase</keyword>
<evidence type="ECO:0000256" key="6">
    <source>
        <dbReference type="ARBA" id="ARBA00023315"/>
    </source>
</evidence>
<gene>
    <name evidence="7" type="ORF">SAMN05660836_02187</name>
</gene>
<keyword evidence="3" id="KW-0997">Cell inner membrane</keyword>
<name>A0A1I4V9K8_9BACT</name>
<dbReference type="Proteomes" id="UP000199611">
    <property type="component" value="Unassembled WGS sequence"/>
</dbReference>